<keyword evidence="2" id="KW-1185">Reference proteome</keyword>
<reference evidence="1" key="1">
    <citation type="submission" date="2021-02" db="EMBL/GenBank/DDBJ databases">
        <authorList>
            <person name="Dougan E. K."/>
            <person name="Rhodes N."/>
            <person name="Thang M."/>
            <person name="Chan C."/>
        </authorList>
    </citation>
    <scope>NUCLEOTIDE SEQUENCE</scope>
</reference>
<comment type="caution">
    <text evidence="1">The sequence shown here is derived from an EMBL/GenBank/DDBJ whole genome shotgun (WGS) entry which is preliminary data.</text>
</comment>
<proteinExistence type="predicted"/>
<organism evidence="1 2">
    <name type="scientific">Polarella glacialis</name>
    <name type="common">Dinoflagellate</name>
    <dbReference type="NCBI Taxonomy" id="89957"/>
    <lineage>
        <taxon>Eukaryota</taxon>
        <taxon>Sar</taxon>
        <taxon>Alveolata</taxon>
        <taxon>Dinophyceae</taxon>
        <taxon>Suessiales</taxon>
        <taxon>Suessiaceae</taxon>
        <taxon>Polarella</taxon>
    </lineage>
</organism>
<sequence length="100" mass="10442">VWRAVSMGASGSFNAKEISAADKEVRRLPSVMSAEERRERQAAVQDPAEALADWRTAGEAKTAKAILVEPSLAASVPTLLLNDKLVAASVPIVPDSAAGT</sequence>
<dbReference type="Proteomes" id="UP000654075">
    <property type="component" value="Unassembled WGS sequence"/>
</dbReference>
<feature type="non-terminal residue" evidence="1">
    <location>
        <position position="100"/>
    </location>
</feature>
<dbReference type="EMBL" id="CAJNNV010002752">
    <property type="protein sequence ID" value="CAE8587752.1"/>
    <property type="molecule type" value="Genomic_DNA"/>
</dbReference>
<gene>
    <name evidence="1" type="ORF">PGLA1383_LOCUS6581</name>
</gene>
<dbReference type="AlphaFoldDB" id="A0A813DIN5"/>
<feature type="non-terminal residue" evidence="1">
    <location>
        <position position="1"/>
    </location>
</feature>
<accession>A0A813DIN5</accession>
<evidence type="ECO:0000313" key="1">
    <source>
        <dbReference type="EMBL" id="CAE8587752.1"/>
    </source>
</evidence>
<name>A0A813DIN5_POLGL</name>
<protein>
    <submittedName>
        <fullName evidence="1">Uncharacterized protein</fullName>
    </submittedName>
</protein>
<evidence type="ECO:0000313" key="2">
    <source>
        <dbReference type="Proteomes" id="UP000654075"/>
    </source>
</evidence>